<evidence type="ECO:0000259" key="13">
    <source>
        <dbReference type="PROSITE" id="PS51099"/>
    </source>
</evidence>
<reference evidence="15 16" key="1">
    <citation type="submission" date="2014-03" db="EMBL/GenBank/DDBJ databases">
        <authorList>
            <person name="Urmite Genomes U."/>
        </authorList>
    </citation>
    <scope>NUCLEOTIDE SEQUENCE [LARGE SCALE GENOMIC DNA]</scope>
    <source>
        <strain evidence="15 16">Vm-5</strain>
    </source>
</reference>
<dbReference type="Gene3D" id="3.40.930.10">
    <property type="entry name" value="Mannitol-specific EII, Chain A"/>
    <property type="match status" value="1"/>
</dbReference>
<gene>
    <name evidence="15" type="primary">mtlR_1</name>
    <name evidence="15" type="ORF">BN990_00720</name>
</gene>
<keyword evidence="8" id="KW-0010">Activator</keyword>
<feature type="domain" description="PTS EIIA type-2" evidence="12">
    <location>
        <begin position="540"/>
        <end position="680"/>
    </location>
</feature>
<dbReference type="PANTHER" id="PTHR36203:SF1">
    <property type="entry name" value="ASCORBATE-SPECIFIC PTS SYSTEM EIIA COMPONENT"/>
    <property type="match status" value="1"/>
</dbReference>
<dbReference type="InterPro" id="IPR036634">
    <property type="entry name" value="PRD_sf"/>
</dbReference>
<dbReference type="PROSITE" id="PS51099">
    <property type="entry name" value="PTS_EIIB_TYPE_2"/>
    <property type="match status" value="1"/>
</dbReference>
<dbReference type="GO" id="GO:0005737">
    <property type="term" value="C:cytoplasm"/>
    <property type="evidence" value="ECO:0007669"/>
    <property type="project" value="UniProtKB-SubCell"/>
</dbReference>
<keyword evidence="3" id="KW-0963">Cytoplasm</keyword>
<evidence type="ECO:0000256" key="4">
    <source>
        <dbReference type="ARBA" id="ARBA00022553"/>
    </source>
</evidence>
<dbReference type="Pfam" id="PF05043">
    <property type="entry name" value="Mga"/>
    <property type="match status" value="1"/>
</dbReference>
<comment type="caution">
    <text evidence="15">The sequence shown here is derived from an EMBL/GenBank/DDBJ whole genome shotgun (WGS) entry which is preliminary data.</text>
</comment>
<dbReference type="OrthoDB" id="369398at2"/>
<dbReference type="SUPFAM" id="SSF63520">
    <property type="entry name" value="PTS-regulatory domain, PRD"/>
    <property type="match status" value="2"/>
</dbReference>
<proteinExistence type="predicted"/>
<feature type="domain" description="PRD" evidence="14">
    <location>
        <begin position="182"/>
        <end position="282"/>
    </location>
</feature>
<evidence type="ECO:0000259" key="14">
    <source>
        <dbReference type="PROSITE" id="PS51372"/>
    </source>
</evidence>
<dbReference type="Proteomes" id="UP000028875">
    <property type="component" value="Unassembled WGS sequence"/>
</dbReference>
<sequence length="683" mass="79892">MKLDDRSNTIFEALLNNPSMNSKEVAHTYKLTRRQLSYRIQKINQWLDNQGLPPINRTRQGYFILDQNVYTALLHDQEGAKPNRILSESERVYMIVFMLISNNDLSLYHFSSELQVSKNTVLNDIKKAQQLVEPFQLTIRYSRKYGYLLEGNEFYTRKLLIHITTVILDMNDGEKLVRHLAHMQAGAVTETIKRIENIEKKLNLKFTDEKLASMPYILLLVLYRINKGHVIDSFYITYDELSNTKEYLATEEILFDHPHIPMVERLFITLHLLTINVYWSELLMEDTIPDLYEALDEMVTRFEKKSVVVIQDRVQLLQKLLLHVKPAYYRIKYELTEINHVQHGLSKEFSVLHHLVEQAIEPLAFLIGKDIPESETVYLTMLIGGWLTKQGDSIQKKIKAIVVCPNGVSVSRLMYRDLKDLFPEFVFLDSLSVREFKVYPYDYDLVFSPIPLETNKKLFTVSSVLHRDEKIRLKKQVSLELHGYFPSKIEMDEMLQIIKEHTTIHDKQQLAKRLYRYMHRDEAESIYTEEPPSSMMVLSDFLPLDHIRMVHTVTSWNEAVKLTAKPLLVNNKIARSYLEAMLNQKEQDPYIVIGNHLAIPHAAPEDGVRETSMSLLHIKEGVDYGKEYRIHIMVVIAAMDKQKHLKALLQLMRLAQSKDAMKTLMQIESKDKMKQLIQDYSFE</sequence>
<dbReference type="PROSITE" id="PS51094">
    <property type="entry name" value="PTS_EIIA_TYPE_2"/>
    <property type="match status" value="1"/>
</dbReference>
<evidence type="ECO:0000256" key="2">
    <source>
        <dbReference type="ARBA" id="ARBA00022448"/>
    </source>
</evidence>
<dbReference type="InterPro" id="IPR007737">
    <property type="entry name" value="Mga_HTH"/>
</dbReference>
<evidence type="ECO:0000256" key="8">
    <source>
        <dbReference type="ARBA" id="ARBA00023159"/>
    </source>
</evidence>
<accession>A0A024Q8D3</accession>
<dbReference type="InterPro" id="IPR036388">
    <property type="entry name" value="WH-like_DNA-bd_sf"/>
</dbReference>
<evidence type="ECO:0000313" key="15">
    <source>
        <dbReference type="EMBL" id="CDQ38450.1"/>
    </source>
</evidence>
<name>A0A024Q8D3_9BACI</name>
<keyword evidence="5" id="KW-0808">Transferase</keyword>
<dbReference type="GO" id="GO:0006355">
    <property type="term" value="P:regulation of DNA-templated transcription"/>
    <property type="evidence" value="ECO:0007669"/>
    <property type="project" value="InterPro"/>
</dbReference>
<dbReference type="EMBL" id="CCDP010000001">
    <property type="protein sequence ID" value="CDQ38450.1"/>
    <property type="molecule type" value="Genomic_DNA"/>
</dbReference>
<feature type="domain" description="PRD" evidence="14">
    <location>
        <begin position="286"/>
        <end position="393"/>
    </location>
</feature>
<evidence type="ECO:0000256" key="3">
    <source>
        <dbReference type="ARBA" id="ARBA00022490"/>
    </source>
</evidence>
<keyword evidence="6" id="KW-0598">Phosphotransferase system</keyword>
<dbReference type="AlphaFoldDB" id="A0A024Q8D3"/>
<evidence type="ECO:0000256" key="9">
    <source>
        <dbReference type="ARBA" id="ARBA00037387"/>
    </source>
</evidence>
<comment type="subcellular location">
    <subcellularLocation>
        <location evidence="1">Cytoplasm</location>
    </subcellularLocation>
</comment>
<feature type="domain" description="PTS EIIB type-2" evidence="13">
    <location>
        <begin position="398"/>
        <end position="485"/>
    </location>
</feature>
<keyword evidence="4" id="KW-0597">Phosphoprotein</keyword>
<evidence type="ECO:0000256" key="11">
    <source>
        <dbReference type="ARBA" id="ARBA00042072"/>
    </source>
</evidence>
<dbReference type="InterPro" id="IPR011608">
    <property type="entry name" value="PRD"/>
</dbReference>
<dbReference type="eggNOG" id="COG3711">
    <property type="taxonomic scope" value="Bacteria"/>
</dbReference>
<keyword evidence="16" id="KW-1185">Reference proteome</keyword>
<dbReference type="InterPro" id="IPR002178">
    <property type="entry name" value="PTS_EIIA_type-2_dom"/>
</dbReference>
<dbReference type="Pfam" id="PF00359">
    <property type="entry name" value="PTS_EIIA_2"/>
    <property type="match status" value="1"/>
</dbReference>
<protein>
    <recommendedName>
        <fullName evidence="10">Ascorbate-specific PTS system EIIA component</fullName>
    </recommendedName>
    <alternativeName>
        <fullName evidence="11">Ascorbate-specific phosphotransferase enzyme IIA component</fullName>
    </alternativeName>
</protein>
<dbReference type="InterPro" id="IPR013011">
    <property type="entry name" value="PTS_EIIB_2"/>
</dbReference>
<dbReference type="Pfam" id="PF00874">
    <property type="entry name" value="PRD"/>
    <property type="match status" value="1"/>
</dbReference>
<evidence type="ECO:0000256" key="5">
    <source>
        <dbReference type="ARBA" id="ARBA00022679"/>
    </source>
</evidence>
<evidence type="ECO:0000256" key="7">
    <source>
        <dbReference type="ARBA" id="ARBA00022777"/>
    </source>
</evidence>
<dbReference type="PROSITE" id="PS51372">
    <property type="entry name" value="PRD_2"/>
    <property type="match status" value="2"/>
</dbReference>
<keyword evidence="2" id="KW-0813">Transport</keyword>
<evidence type="ECO:0000256" key="1">
    <source>
        <dbReference type="ARBA" id="ARBA00004496"/>
    </source>
</evidence>
<dbReference type="InterPro" id="IPR051351">
    <property type="entry name" value="Ascorbate-PTS_EIIA_comp"/>
</dbReference>
<dbReference type="RefSeq" id="WP_038242429.1">
    <property type="nucleotide sequence ID" value="NZ_BNER01000001.1"/>
</dbReference>
<dbReference type="InterPro" id="IPR016152">
    <property type="entry name" value="PTrfase/Anion_transptr"/>
</dbReference>
<dbReference type="eggNOG" id="COG1762">
    <property type="taxonomic scope" value="Bacteria"/>
</dbReference>
<evidence type="ECO:0000256" key="6">
    <source>
        <dbReference type="ARBA" id="ARBA00022683"/>
    </source>
</evidence>
<dbReference type="CDD" id="cd00211">
    <property type="entry name" value="PTS_IIA_fru"/>
    <property type="match status" value="1"/>
</dbReference>
<dbReference type="Gene3D" id="1.10.1790.10">
    <property type="entry name" value="PRD domain"/>
    <property type="match status" value="1"/>
</dbReference>
<dbReference type="GO" id="GO:0008982">
    <property type="term" value="F:protein-N(PI)-phosphohistidine-sugar phosphotransferase activity"/>
    <property type="evidence" value="ECO:0007669"/>
    <property type="project" value="InterPro"/>
</dbReference>
<dbReference type="PROSITE" id="PS00372">
    <property type="entry name" value="PTS_EIIA_TYPE_2_HIS"/>
    <property type="match status" value="1"/>
</dbReference>
<reference evidence="16" key="2">
    <citation type="submission" date="2014-05" db="EMBL/GenBank/DDBJ databases">
        <title>Draft genome sequence of Virgibacillus massiliensis Vm-5.</title>
        <authorList>
            <person name="Khelaifia S."/>
            <person name="Croce O."/>
            <person name="Lagier J.C."/>
            <person name="Raoult D."/>
        </authorList>
    </citation>
    <scope>NUCLEOTIDE SEQUENCE [LARGE SCALE GENOMIC DNA]</scope>
    <source>
        <strain evidence="16">Vm-5</strain>
    </source>
</reference>
<dbReference type="PANTHER" id="PTHR36203">
    <property type="entry name" value="ASCORBATE-SPECIFIC PTS SYSTEM EIIA COMPONENT"/>
    <property type="match status" value="1"/>
</dbReference>
<dbReference type="Gene3D" id="1.10.10.10">
    <property type="entry name" value="Winged helix-like DNA-binding domain superfamily/Winged helix DNA-binding domain"/>
    <property type="match status" value="1"/>
</dbReference>
<evidence type="ECO:0000259" key="12">
    <source>
        <dbReference type="PROSITE" id="PS51094"/>
    </source>
</evidence>
<dbReference type="GO" id="GO:0009401">
    <property type="term" value="P:phosphoenolpyruvate-dependent sugar phosphotransferase system"/>
    <property type="evidence" value="ECO:0007669"/>
    <property type="project" value="UniProtKB-KW"/>
</dbReference>
<keyword evidence="7" id="KW-0418">Kinase</keyword>
<dbReference type="STRING" id="1462526.BN990_00720"/>
<comment type="function">
    <text evidence="9">The phosphoenolpyruvate-dependent sugar phosphotransferase system (sugar PTS), a major carbohydrate active transport system, catalyzes the phosphorylation of incoming sugar substrates concomitantly with their translocation across the cell membrane. The enzyme II UlaABC PTS system is involved in ascorbate transport.</text>
</comment>
<dbReference type="CDD" id="cd05568">
    <property type="entry name" value="PTS_IIB_bgl_like"/>
    <property type="match status" value="1"/>
</dbReference>
<evidence type="ECO:0000256" key="10">
    <source>
        <dbReference type="ARBA" id="ARBA00041175"/>
    </source>
</evidence>
<dbReference type="GO" id="GO:0016301">
    <property type="term" value="F:kinase activity"/>
    <property type="evidence" value="ECO:0007669"/>
    <property type="project" value="UniProtKB-KW"/>
</dbReference>
<evidence type="ECO:0000313" key="16">
    <source>
        <dbReference type="Proteomes" id="UP000028875"/>
    </source>
</evidence>
<dbReference type="SUPFAM" id="SSF55804">
    <property type="entry name" value="Phoshotransferase/anion transport protein"/>
    <property type="match status" value="1"/>
</dbReference>
<organism evidence="15 16">
    <name type="scientific">Virgibacillus massiliensis</name>
    <dbReference type="NCBI Taxonomy" id="1462526"/>
    <lineage>
        <taxon>Bacteria</taxon>
        <taxon>Bacillati</taxon>
        <taxon>Bacillota</taxon>
        <taxon>Bacilli</taxon>
        <taxon>Bacillales</taxon>
        <taxon>Bacillaceae</taxon>
        <taxon>Virgibacillus</taxon>
    </lineage>
</organism>